<proteinExistence type="inferred from homology"/>
<gene>
    <name evidence="13 14" type="primary">recU</name>
    <name evidence="14" type="ORF">IAC52_00345</name>
</gene>
<comment type="caution">
    <text evidence="14">The sequence shown here is derived from an EMBL/GenBank/DDBJ whole genome shotgun (WGS) entry which is preliminary data.</text>
</comment>
<keyword evidence="3 13" id="KW-0540">Nuclease</keyword>
<evidence type="ECO:0000256" key="6">
    <source>
        <dbReference type="ARBA" id="ARBA00022763"/>
    </source>
</evidence>
<keyword evidence="8 13" id="KW-0460">Magnesium</keyword>
<dbReference type="Proteomes" id="UP000824070">
    <property type="component" value="Unassembled WGS sequence"/>
</dbReference>
<evidence type="ECO:0000313" key="14">
    <source>
        <dbReference type="EMBL" id="HIU44738.1"/>
    </source>
</evidence>
<feature type="binding site" evidence="13">
    <location>
        <position position="118"/>
    </location>
    <ligand>
        <name>Mg(2+)</name>
        <dbReference type="ChEBI" id="CHEBI:18420"/>
    </ligand>
</feature>
<dbReference type="Gene3D" id="3.40.1350.10">
    <property type="match status" value="1"/>
</dbReference>
<name>A0A9D1S2W8_9FIRM</name>
<comment type="similarity">
    <text evidence="11 13">Belongs to the RecU family.</text>
</comment>
<evidence type="ECO:0000256" key="5">
    <source>
        <dbReference type="ARBA" id="ARBA00022759"/>
    </source>
</evidence>
<comment type="subcellular location">
    <subcellularLocation>
        <location evidence="1 13">Cytoplasm</location>
    </subcellularLocation>
</comment>
<keyword evidence="9 13" id="KW-0233">DNA recombination</keyword>
<comment type="cofactor">
    <cofactor evidence="13">
        <name>Mg(2+)</name>
        <dbReference type="ChEBI" id="CHEBI:18420"/>
    </cofactor>
    <text evidence="13">Binds 1 Mg(2+) ion per subunit.</text>
</comment>
<dbReference type="GO" id="GO:0007059">
    <property type="term" value="P:chromosome segregation"/>
    <property type="evidence" value="ECO:0007669"/>
    <property type="project" value="UniProtKB-UniRule"/>
</dbReference>
<evidence type="ECO:0000256" key="7">
    <source>
        <dbReference type="ARBA" id="ARBA00022801"/>
    </source>
</evidence>
<evidence type="ECO:0000256" key="9">
    <source>
        <dbReference type="ARBA" id="ARBA00023172"/>
    </source>
</evidence>
<evidence type="ECO:0000256" key="8">
    <source>
        <dbReference type="ARBA" id="ARBA00022842"/>
    </source>
</evidence>
<dbReference type="AlphaFoldDB" id="A0A9D1S2W8"/>
<dbReference type="HAMAP" id="MF_00130">
    <property type="entry name" value="RecU"/>
    <property type="match status" value="1"/>
</dbReference>
<evidence type="ECO:0000256" key="1">
    <source>
        <dbReference type="ARBA" id="ARBA00004496"/>
    </source>
</evidence>
<keyword evidence="6 13" id="KW-0227">DNA damage</keyword>
<reference evidence="14" key="2">
    <citation type="journal article" date="2021" name="PeerJ">
        <title>Extensive microbial diversity within the chicken gut microbiome revealed by metagenomics and culture.</title>
        <authorList>
            <person name="Gilroy R."/>
            <person name="Ravi A."/>
            <person name="Getino M."/>
            <person name="Pursley I."/>
            <person name="Horton D.L."/>
            <person name="Alikhan N.F."/>
            <person name="Baker D."/>
            <person name="Gharbi K."/>
            <person name="Hall N."/>
            <person name="Watson M."/>
            <person name="Adriaenssens E.M."/>
            <person name="Foster-Nyarko E."/>
            <person name="Jarju S."/>
            <person name="Secka A."/>
            <person name="Antonio M."/>
            <person name="Oren A."/>
            <person name="Chaudhuri R.R."/>
            <person name="La Ragione R."/>
            <person name="Hildebrand F."/>
            <person name="Pallen M.J."/>
        </authorList>
    </citation>
    <scope>NUCLEOTIDE SEQUENCE</scope>
    <source>
        <strain evidence="14">ChiGjej1B1-22543</strain>
    </source>
</reference>
<evidence type="ECO:0000256" key="12">
    <source>
        <dbReference type="ARBA" id="ARBA00029523"/>
    </source>
</evidence>
<evidence type="ECO:0000256" key="13">
    <source>
        <dbReference type="HAMAP-Rule" id="MF_00130"/>
    </source>
</evidence>
<sequence>MSAVNYPAGVLPPKQKGIKRKPKLSVAPGNRGMAFEDEINQSNEYYVEKGLCLITKRPTPIKIVKVDYTHGPKITEAFFQTQSTTDYNGVYRGRYIDFEAKSTRSLTSFPLSNIPVQQIEHLERVISQSGIAFFLINWARKNETYLVPAKYIIDFYRSHPRSSIPYESMRENGYLVKQGYRPRYDYLPIIIEHLL</sequence>
<evidence type="ECO:0000256" key="2">
    <source>
        <dbReference type="ARBA" id="ARBA00022490"/>
    </source>
</evidence>
<reference evidence="14" key="1">
    <citation type="submission" date="2020-10" db="EMBL/GenBank/DDBJ databases">
        <authorList>
            <person name="Gilroy R."/>
        </authorList>
    </citation>
    <scope>NUCLEOTIDE SEQUENCE</scope>
    <source>
        <strain evidence="14">ChiGjej1B1-22543</strain>
    </source>
</reference>
<feature type="site" description="Transition state stabilizer" evidence="13">
    <location>
        <position position="101"/>
    </location>
</feature>
<dbReference type="EC" id="3.1.21.10" evidence="13"/>
<dbReference type="InterPro" id="IPR011335">
    <property type="entry name" value="Restrct_endonuc-II-like"/>
</dbReference>
<comment type="function">
    <text evidence="13">Endonuclease that resolves Holliday junction intermediates in genetic recombination. Cleaves mobile four-strand junctions by introducing symmetrical nicks in paired strands. Promotes annealing of linear ssDNA with homologous dsDNA. Required for DNA repair, homologous recombination and chromosome segregation.</text>
</comment>
<dbReference type="NCBIfam" id="NF002581">
    <property type="entry name" value="PRK02234.1-2"/>
    <property type="match status" value="1"/>
</dbReference>
<feature type="binding site" evidence="13">
    <location>
        <position position="84"/>
    </location>
    <ligand>
        <name>Mg(2+)</name>
        <dbReference type="ChEBI" id="CHEBI:18420"/>
    </ligand>
</feature>
<dbReference type="SUPFAM" id="SSF52980">
    <property type="entry name" value="Restriction endonuclease-like"/>
    <property type="match status" value="1"/>
</dbReference>
<protein>
    <recommendedName>
        <fullName evidence="12 13">Holliday junction resolvase RecU</fullName>
        <ecNumber evidence="13">3.1.21.10</ecNumber>
    </recommendedName>
    <alternativeName>
        <fullName evidence="13">Recombination protein U homolog</fullName>
    </alternativeName>
</protein>
<evidence type="ECO:0000256" key="3">
    <source>
        <dbReference type="ARBA" id="ARBA00022722"/>
    </source>
</evidence>
<keyword evidence="7 13" id="KW-0378">Hydrolase</keyword>
<dbReference type="GO" id="GO:0006281">
    <property type="term" value="P:DNA repair"/>
    <property type="evidence" value="ECO:0007669"/>
    <property type="project" value="UniProtKB-UniRule"/>
</dbReference>
<dbReference type="PIRSF" id="PIRSF037785">
    <property type="entry name" value="RecU"/>
    <property type="match status" value="1"/>
</dbReference>
<keyword evidence="2 13" id="KW-0963">Cytoplasm</keyword>
<evidence type="ECO:0000256" key="4">
    <source>
        <dbReference type="ARBA" id="ARBA00022723"/>
    </source>
</evidence>
<dbReference type="Pfam" id="PF03838">
    <property type="entry name" value="RecU"/>
    <property type="match status" value="1"/>
</dbReference>
<evidence type="ECO:0000313" key="15">
    <source>
        <dbReference type="Proteomes" id="UP000824070"/>
    </source>
</evidence>
<accession>A0A9D1S2W8</accession>
<keyword evidence="4 13" id="KW-0479">Metal-binding</keyword>
<dbReference type="InterPro" id="IPR004612">
    <property type="entry name" value="Resolv_RecU"/>
</dbReference>
<dbReference type="GO" id="GO:0003676">
    <property type="term" value="F:nucleic acid binding"/>
    <property type="evidence" value="ECO:0007669"/>
    <property type="project" value="InterPro"/>
</dbReference>
<dbReference type="GO" id="GO:0008821">
    <property type="term" value="F:crossover junction DNA endonuclease activity"/>
    <property type="evidence" value="ECO:0007669"/>
    <property type="project" value="UniProtKB-EC"/>
</dbReference>
<feature type="binding site" evidence="13">
    <location>
        <position position="99"/>
    </location>
    <ligand>
        <name>Mg(2+)</name>
        <dbReference type="ChEBI" id="CHEBI:18420"/>
    </ligand>
</feature>
<dbReference type="GO" id="GO:0000287">
    <property type="term" value="F:magnesium ion binding"/>
    <property type="evidence" value="ECO:0007669"/>
    <property type="project" value="UniProtKB-UniRule"/>
</dbReference>
<evidence type="ECO:0000256" key="10">
    <source>
        <dbReference type="ARBA" id="ARBA00023204"/>
    </source>
</evidence>
<feature type="binding site" evidence="13">
    <location>
        <position position="86"/>
    </location>
    <ligand>
        <name>Mg(2+)</name>
        <dbReference type="ChEBI" id="CHEBI:18420"/>
    </ligand>
</feature>
<comment type="catalytic activity">
    <reaction evidence="13">
        <text>Endonucleolytic cleavage at a junction such as a reciprocal single-stranded crossover between two homologous DNA duplexes (Holliday junction).</text>
        <dbReference type="EC" id="3.1.21.10"/>
    </reaction>
</comment>
<keyword evidence="10 13" id="KW-0234">DNA repair</keyword>
<evidence type="ECO:0000256" key="11">
    <source>
        <dbReference type="ARBA" id="ARBA00023447"/>
    </source>
</evidence>
<dbReference type="GO" id="GO:0005737">
    <property type="term" value="C:cytoplasm"/>
    <property type="evidence" value="ECO:0007669"/>
    <property type="project" value="UniProtKB-SubCell"/>
</dbReference>
<dbReference type="GO" id="GO:0006310">
    <property type="term" value="P:DNA recombination"/>
    <property type="evidence" value="ECO:0007669"/>
    <property type="project" value="UniProtKB-UniRule"/>
</dbReference>
<organism evidence="14 15">
    <name type="scientific">Candidatus Alloenteromonas pullicola</name>
    <dbReference type="NCBI Taxonomy" id="2840784"/>
    <lineage>
        <taxon>Bacteria</taxon>
        <taxon>Bacillati</taxon>
        <taxon>Bacillota</taxon>
        <taxon>Bacillota incertae sedis</taxon>
        <taxon>Candidatus Alloenteromonas</taxon>
    </lineage>
</organism>
<dbReference type="InterPro" id="IPR011856">
    <property type="entry name" value="tRNA_endonuc-like_dom_sf"/>
</dbReference>
<dbReference type="CDD" id="cd22354">
    <property type="entry name" value="RecU-like"/>
    <property type="match status" value="1"/>
</dbReference>
<dbReference type="EMBL" id="DVMV01000004">
    <property type="protein sequence ID" value="HIU44738.1"/>
    <property type="molecule type" value="Genomic_DNA"/>
</dbReference>
<keyword evidence="5 13" id="KW-0255">Endonuclease</keyword>